<comment type="similarity">
    <text evidence="7">Belongs to the binding-protein-dependent transport system permease family.</text>
</comment>
<dbReference type="PANTHER" id="PTHR43227:SF11">
    <property type="entry name" value="BLL4140 PROTEIN"/>
    <property type="match status" value="1"/>
</dbReference>
<evidence type="ECO:0000256" key="5">
    <source>
        <dbReference type="ARBA" id="ARBA00022989"/>
    </source>
</evidence>
<name>A0AAE3DUI3_9FIRM</name>
<keyword evidence="2 7" id="KW-0813">Transport</keyword>
<dbReference type="Gene3D" id="1.10.3720.10">
    <property type="entry name" value="MetI-like"/>
    <property type="match status" value="1"/>
</dbReference>
<keyword evidence="3" id="KW-1003">Cell membrane</keyword>
<dbReference type="SUPFAM" id="SSF161098">
    <property type="entry name" value="MetI-like"/>
    <property type="match status" value="1"/>
</dbReference>
<keyword evidence="6 7" id="KW-0472">Membrane</keyword>
<feature type="transmembrane region" description="Helical" evidence="7">
    <location>
        <begin position="112"/>
        <end position="135"/>
    </location>
</feature>
<dbReference type="InterPro" id="IPR000515">
    <property type="entry name" value="MetI-like"/>
</dbReference>
<dbReference type="CDD" id="cd06261">
    <property type="entry name" value="TM_PBP2"/>
    <property type="match status" value="1"/>
</dbReference>
<dbReference type="EMBL" id="JAJEPR010000024">
    <property type="protein sequence ID" value="MCC2190655.1"/>
    <property type="molecule type" value="Genomic_DNA"/>
</dbReference>
<gene>
    <name evidence="9" type="ORF">LKD71_12755</name>
</gene>
<feature type="transmembrane region" description="Helical" evidence="7">
    <location>
        <begin position="14"/>
        <end position="33"/>
    </location>
</feature>
<keyword evidence="10" id="KW-1185">Reference proteome</keyword>
<evidence type="ECO:0000259" key="8">
    <source>
        <dbReference type="PROSITE" id="PS50928"/>
    </source>
</evidence>
<dbReference type="Proteomes" id="UP001197875">
    <property type="component" value="Unassembled WGS sequence"/>
</dbReference>
<dbReference type="PROSITE" id="PS50928">
    <property type="entry name" value="ABC_TM1"/>
    <property type="match status" value="1"/>
</dbReference>
<feature type="transmembrane region" description="Helical" evidence="7">
    <location>
        <begin position="278"/>
        <end position="296"/>
    </location>
</feature>
<evidence type="ECO:0000256" key="3">
    <source>
        <dbReference type="ARBA" id="ARBA00022475"/>
    </source>
</evidence>
<dbReference type="PANTHER" id="PTHR43227">
    <property type="entry name" value="BLL4140 PROTEIN"/>
    <property type="match status" value="1"/>
</dbReference>
<organism evidence="9 10">
    <name type="scientific">Fusicatenibacter faecihominis</name>
    <dbReference type="NCBI Taxonomy" id="2881276"/>
    <lineage>
        <taxon>Bacteria</taxon>
        <taxon>Bacillati</taxon>
        <taxon>Bacillota</taxon>
        <taxon>Clostridia</taxon>
        <taxon>Lachnospirales</taxon>
        <taxon>Lachnospiraceae</taxon>
        <taxon>Fusicatenibacter</taxon>
    </lineage>
</organism>
<proteinExistence type="inferred from homology"/>
<comment type="subcellular location">
    <subcellularLocation>
        <location evidence="1 7">Cell membrane</location>
        <topology evidence="1 7">Multi-pass membrane protein</topology>
    </subcellularLocation>
</comment>
<evidence type="ECO:0000256" key="2">
    <source>
        <dbReference type="ARBA" id="ARBA00022448"/>
    </source>
</evidence>
<feature type="domain" description="ABC transmembrane type-1" evidence="8">
    <location>
        <begin position="75"/>
        <end position="292"/>
    </location>
</feature>
<dbReference type="GO" id="GO:0005886">
    <property type="term" value="C:plasma membrane"/>
    <property type="evidence" value="ECO:0007669"/>
    <property type="project" value="UniProtKB-SubCell"/>
</dbReference>
<dbReference type="GO" id="GO:0055085">
    <property type="term" value="P:transmembrane transport"/>
    <property type="evidence" value="ECO:0007669"/>
    <property type="project" value="InterPro"/>
</dbReference>
<dbReference type="AlphaFoldDB" id="A0AAE3DUI3"/>
<evidence type="ECO:0000256" key="6">
    <source>
        <dbReference type="ARBA" id="ARBA00023136"/>
    </source>
</evidence>
<evidence type="ECO:0000313" key="10">
    <source>
        <dbReference type="Proteomes" id="UP001197875"/>
    </source>
</evidence>
<evidence type="ECO:0000256" key="1">
    <source>
        <dbReference type="ARBA" id="ARBA00004651"/>
    </source>
</evidence>
<dbReference type="Pfam" id="PF00528">
    <property type="entry name" value="BPD_transp_1"/>
    <property type="match status" value="1"/>
</dbReference>
<reference evidence="9 10" key="1">
    <citation type="submission" date="2021-10" db="EMBL/GenBank/DDBJ databases">
        <title>Anaerobic single-cell dispensing facilitates the cultivation of human gut bacteria.</title>
        <authorList>
            <person name="Afrizal A."/>
        </authorList>
    </citation>
    <scope>NUCLEOTIDE SEQUENCE [LARGE SCALE GENOMIC DNA]</scope>
    <source>
        <strain evidence="9 10">CLA-AA-H277</strain>
    </source>
</reference>
<evidence type="ECO:0000313" key="9">
    <source>
        <dbReference type="EMBL" id="MCC2190655.1"/>
    </source>
</evidence>
<dbReference type="InterPro" id="IPR035906">
    <property type="entry name" value="MetI-like_sf"/>
</dbReference>
<evidence type="ECO:0000256" key="7">
    <source>
        <dbReference type="RuleBase" id="RU363032"/>
    </source>
</evidence>
<accession>A0AAE3DUI3</accession>
<feature type="transmembrane region" description="Helical" evidence="7">
    <location>
        <begin position="211"/>
        <end position="234"/>
    </location>
</feature>
<comment type="caution">
    <text evidence="9">The sequence shown here is derived from an EMBL/GenBank/DDBJ whole genome shotgun (WGS) entry which is preliminary data.</text>
</comment>
<keyword evidence="4 7" id="KW-0812">Transmembrane</keyword>
<feature type="transmembrane region" description="Helical" evidence="7">
    <location>
        <begin position="165"/>
        <end position="190"/>
    </location>
</feature>
<sequence>MTAKKKKHGLRKQWPFYVMMAPGLLYLLVNNYGPISGLFIAFKQIDYTKGIFGSPWVGFKNFTYLFKTNAAFQITRNTILYNLIFIIVGTVTGVATGIMLSELRHRAETKFFQTVLLLPYLLSWVICAYIGYAFLSRETGLLNGILSSLGFAKIDWYNDAGKWPYILLFVNVWKGIGYSSIIYMSSIIGIDRSLYEAAMVDGATKWQQIRFITLPLLKSTMIMLIIMSVGRMFYSDFGLFYQIPMNSGALYSTTQTIDTYVYRALMQQNDVGMASAAGFYQSIVGFILVLTANMIVRKVSPDDAMF</sequence>
<keyword evidence="5 7" id="KW-1133">Transmembrane helix</keyword>
<evidence type="ECO:0000256" key="4">
    <source>
        <dbReference type="ARBA" id="ARBA00022692"/>
    </source>
</evidence>
<protein>
    <submittedName>
        <fullName evidence="9">ABC transporter permease subunit</fullName>
    </submittedName>
</protein>
<feature type="transmembrane region" description="Helical" evidence="7">
    <location>
        <begin position="79"/>
        <end position="100"/>
    </location>
</feature>
<dbReference type="InterPro" id="IPR050809">
    <property type="entry name" value="UgpAE/MalFG_permease"/>
</dbReference>
<dbReference type="RefSeq" id="WP_178047366.1">
    <property type="nucleotide sequence ID" value="NZ_JAJEPR010000024.1"/>
</dbReference>